<keyword evidence="2" id="KW-0472">Membrane</keyword>
<keyword evidence="2" id="KW-1133">Transmembrane helix</keyword>
<accession>A0A8J1Y632</accession>
<feature type="region of interest" description="Disordered" evidence="1">
    <location>
        <begin position="1"/>
        <end position="20"/>
    </location>
</feature>
<keyword evidence="2" id="KW-0812">Transmembrane</keyword>
<evidence type="ECO:0000256" key="1">
    <source>
        <dbReference type="SAM" id="MobiDB-lite"/>
    </source>
</evidence>
<protein>
    <submittedName>
        <fullName evidence="3">Uncharacterized protein</fullName>
    </submittedName>
</protein>
<organism evidence="3 4">
    <name type="scientific">Owenia fusiformis</name>
    <name type="common">Polychaete worm</name>
    <dbReference type="NCBI Taxonomy" id="6347"/>
    <lineage>
        <taxon>Eukaryota</taxon>
        <taxon>Metazoa</taxon>
        <taxon>Spiralia</taxon>
        <taxon>Lophotrochozoa</taxon>
        <taxon>Annelida</taxon>
        <taxon>Polychaeta</taxon>
        <taxon>Sedentaria</taxon>
        <taxon>Canalipalpata</taxon>
        <taxon>Sabellida</taxon>
        <taxon>Oweniida</taxon>
        <taxon>Oweniidae</taxon>
        <taxon>Owenia</taxon>
    </lineage>
</organism>
<feature type="transmembrane region" description="Helical" evidence="2">
    <location>
        <begin position="92"/>
        <end position="117"/>
    </location>
</feature>
<dbReference type="EMBL" id="CAIIXF020000009">
    <property type="protein sequence ID" value="CAH1793686.1"/>
    <property type="molecule type" value="Genomic_DNA"/>
</dbReference>
<name>A0A8J1Y632_OWEFU</name>
<evidence type="ECO:0000313" key="4">
    <source>
        <dbReference type="Proteomes" id="UP000749559"/>
    </source>
</evidence>
<comment type="caution">
    <text evidence="3">The sequence shown here is derived from an EMBL/GenBank/DDBJ whole genome shotgun (WGS) entry which is preliminary data.</text>
</comment>
<gene>
    <name evidence="3" type="ORF">OFUS_LOCUS18507</name>
</gene>
<proteinExistence type="predicted"/>
<sequence>MGTGERRQRGGRGRRRARAARERQIWRSLHQYYQRRTRRRRIGRQTSMGLSGGSGEKRSTGTCIILFAVPFMIIGGGLTGVGCGDDYRGYPVTALCTVGQILLVISILSMLFGILWWKRLQKRVPGNTTTDRNVVNNNTNDITFTTTAFDVYVTPSLTPQTQTVGIQITQPSELPFNSYRPTGGSSNPIVLPPSYDSVVQPQQFYPLNIQSNISSPIPGNDNTTGRSGIVTQLSGYPYRHRMKIP</sequence>
<reference evidence="3" key="1">
    <citation type="submission" date="2022-03" db="EMBL/GenBank/DDBJ databases">
        <authorList>
            <person name="Martin C."/>
        </authorList>
    </citation>
    <scope>NUCLEOTIDE SEQUENCE</scope>
</reference>
<dbReference type="AlphaFoldDB" id="A0A8J1Y632"/>
<evidence type="ECO:0000313" key="3">
    <source>
        <dbReference type="EMBL" id="CAH1793686.1"/>
    </source>
</evidence>
<keyword evidence="4" id="KW-1185">Reference proteome</keyword>
<evidence type="ECO:0000256" key="2">
    <source>
        <dbReference type="SAM" id="Phobius"/>
    </source>
</evidence>
<feature type="compositionally biased region" description="Basic residues" evidence="1">
    <location>
        <begin position="9"/>
        <end position="18"/>
    </location>
</feature>
<dbReference type="Proteomes" id="UP000749559">
    <property type="component" value="Unassembled WGS sequence"/>
</dbReference>
<feature type="transmembrane region" description="Helical" evidence="2">
    <location>
        <begin position="61"/>
        <end position="80"/>
    </location>
</feature>